<name>A0A1R1X448_9FUNG</name>
<gene>
    <name evidence="1" type="ORF">AYI70_g10942</name>
</gene>
<keyword evidence="2" id="KW-1185">Reference proteome</keyword>
<dbReference type="Proteomes" id="UP000187283">
    <property type="component" value="Unassembled WGS sequence"/>
</dbReference>
<accession>A0A1R1X448</accession>
<dbReference type="AlphaFoldDB" id="A0A1R1X448"/>
<evidence type="ECO:0000313" key="1">
    <source>
        <dbReference type="EMBL" id="OMJ09401.1"/>
    </source>
</evidence>
<proteinExistence type="predicted"/>
<comment type="caution">
    <text evidence="1">The sequence shown here is derived from an EMBL/GenBank/DDBJ whole genome shotgun (WGS) entry which is preliminary data.</text>
</comment>
<protein>
    <submittedName>
        <fullName evidence="1">Uncharacterized protein</fullName>
    </submittedName>
</protein>
<sequence>MAVGVERETFIQAAELEQKRNSLQQIVKKKKRKEGMDGWMDNYGHTNMINTIHFAGLYSHILRLNIIF</sequence>
<dbReference type="EMBL" id="LSSN01005473">
    <property type="protein sequence ID" value="OMJ09401.1"/>
    <property type="molecule type" value="Genomic_DNA"/>
</dbReference>
<reference evidence="1 2" key="1">
    <citation type="submission" date="2017-01" db="EMBL/GenBank/DDBJ databases">
        <authorList>
            <person name="Mah S.A."/>
            <person name="Swanson W.J."/>
            <person name="Moy G.W."/>
            <person name="Vacquier V.D."/>
        </authorList>
    </citation>
    <scope>NUCLEOTIDE SEQUENCE [LARGE SCALE GENOMIC DNA]</scope>
    <source>
        <strain evidence="1 2">GSMNP</strain>
    </source>
</reference>
<organism evidence="1 2">
    <name type="scientific">Smittium culicis</name>
    <dbReference type="NCBI Taxonomy" id="133412"/>
    <lineage>
        <taxon>Eukaryota</taxon>
        <taxon>Fungi</taxon>
        <taxon>Fungi incertae sedis</taxon>
        <taxon>Zoopagomycota</taxon>
        <taxon>Kickxellomycotina</taxon>
        <taxon>Harpellomycetes</taxon>
        <taxon>Harpellales</taxon>
        <taxon>Legeriomycetaceae</taxon>
        <taxon>Smittium</taxon>
    </lineage>
</organism>
<evidence type="ECO:0000313" key="2">
    <source>
        <dbReference type="Proteomes" id="UP000187283"/>
    </source>
</evidence>